<sequence>MYRVMGNMSSAGVGEEVDEPEGFDEIDGGEAEGEVGGAGGEATGASVGDAVGTAETGDGGEATGAAVGESFGAAVEYQFNFACIYAVRSYRLREVFSPPCFSGHSCCFLNFRFRPLHFPRSTSGGDCSDNFGFCFQKWNLWSDQGFAIRECLWFCFCTVFDRVML</sequence>
<accession>A0AAD8L7N4</accession>
<evidence type="ECO:0000256" key="1">
    <source>
        <dbReference type="SAM" id="MobiDB-lite"/>
    </source>
</evidence>
<evidence type="ECO:0000313" key="3">
    <source>
        <dbReference type="Proteomes" id="UP001229421"/>
    </source>
</evidence>
<name>A0AAD8L7N4_TARER</name>
<keyword evidence="3" id="KW-1185">Reference proteome</keyword>
<dbReference type="EMBL" id="JAUHHV010000002">
    <property type="protein sequence ID" value="KAK1432700.1"/>
    <property type="molecule type" value="Genomic_DNA"/>
</dbReference>
<dbReference type="Proteomes" id="UP001229421">
    <property type="component" value="Unassembled WGS sequence"/>
</dbReference>
<reference evidence="2" key="1">
    <citation type="journal article" date="2023" name="bioRxiv">
        <title>Improved chromosome-level genome assembly for marigold (Tagetes erecta).</title>
        <authorList>
            <person name="Jiang F."/>
            <person name="Yuan L."/>
            <person name="Wang S."/>
            <person name="Wang H."/>
            <person name="Xu D."/>
            <person name="Wang A."/>
            <person name="Fan W."/>
        </authorList>
    </citation>
    <scope>NUCLEOTIDE SEQUENCE</scope>
    <source>
        <strain evidence="2">WSJ</strain>
        <tissue evidence="2">Leaf</tissue>
    </source>
</reference>
<feature type="compositionally biased region" description="Low complexity" evidence="1">
    <location>
        <begin position="43"/>
        <end position="56"/>
    </location>
</feature>
<feature type="compositionally biased region" description="Acidic residues" evidence="1">
    <location>
        <begin position="15"/>
        <end position="33"/>
    </location>
</feature>
<gene>
    <name evidence="2" type="ORF">QVD17_09598</name>
</gene>
<organism evidence="2 3">
    <name type="scientific">Tagetes erecta</name>
    <name type="common">African marigold</name>
    <dbReference type="NCBI Taxonomy" id="13708"/>
    <lineage>
        <taxon>Eukaryota</taxon>
        <taxon>Viridiplantae</taxon>
        <taxon>Streptophyta</taxon>
        <taxon>Embryophyta</taxon>
        <taxon>Tracheophyta</taxon>
        <taxon>Spermatophyta</taxon>
        <taxon>Magnoliopsida</taxon>
        <taxon>eudicotyledons</taxon>
        <taxon>Gunneridae</taxon>
        <taxon>Pentapetalae</taxon>
        <taxon>asterids</taxon>
        <taxon>campanulids</taxon>
        <taxon>Asterales</taxon>
        <taxon>Asteraceae</taxon>
        <taxon>Asteroideae</taxon>
        <taxon>Heliantheae alliance</taxon>
        <taxon>Tageteae</taxon>
        <taxon>Tagetes</taxon>
    </lineage>
</organism>
<evidence type="ECO:0000313" key="2">
    <source>
        <dbReference type="EMBL" id="KAK1432700.1"/>
    </source>
</evidence>
<proteinExistence type="predicted"/>
<protein>
    <submittedName>
        <fullName evidence="2">Uncharacterized protein</fullName>
    </submittedName>
</protein>
<feature type="region of interest" description="Disordered" evidence="1">
    <location>
        <begin position="1"/>
        <end position="59"/>
    </location>
</feature>
<comment type="caution">
    <text evidence="2">The sequence shown here is derived from an EMBL/GenBank/DDBJ whole genome shotgun (WGS) entry which is preliminary data.</text>
</comment>
<dbReference type="AlphaFoldDB" id="A0AAD8L7N4"/>